<accession>A0AAD5TEV8</accession>
<dbReference type="GO" id="GO:0006260">
    <property type="term" value="P:DNA replication"/>
    <property type="evidence" value="ECO:0007669"/>
    <property type="project" value="UniProtKB-KW"/>
</dbReference>
<gene>
    <name evidence="3" type="primary">DSCC1</name>
    <name evidence="3" type="ORF">HDU87_008169</name>
</gene>
<comment type="caution">
    <text evidence="3">The sequence shown here is derived from an EMBL/GenBank/DDBJ whole genome shotgun (WGS) entry which is preliminary data.</text>
</comment>
<evidence type="ECO:0000313" key="4">
    <source>
        <dbReference type="Proteomes" id="UP001212152"/>
    </source>
</evidence>
<dbReference type="EMBL" id="JADGJQ010000081">
    <property type="protein sequence ID" value="KAJ3171919.1"/>
    <property type="molecule type" value="Genomic_DNA"/>
</dbReference>
<organism evidence="3 4">
    <name type="scientific">Geranomyces variabilis</name>
    <dbReference type="NCBI Taxonomy" id="109894"/>
    <lineage>
        <taxon>Eukaryota</taxon>
        <taxon>Fungi</taxon>
        <taxon>Fungi incertae sedis</taxon>
        <taxon>Chytridiomycota</taxon>
        <taxon>Chytridiomycota incertae sedis</taxon>
        <taxon>Chytridiomycetes</taxon>
        <taxon>Spizellomycetales</taxon>
        <taxon>Powellomycetaceae</taxon>
        <taxon>Geranomyces</taxon>
    </lineage>
</organism>
<keyword evidence="4" id="KW-1185">Reference proteome</keyword>
<dbReference type="Pfam" id="PF09724">
    <property type="entry name" value="Dcc1"/>
    <property type="match status" value="1"/>
</dbReference>
<dbReference type="PANTHER" id="PTHR13395:SF6">
    <property type="entry name" value="SISTER CHROMATID COHESION PROTEIN DCC1"/>
    <property type="match status" value="1"/>
</dbReference>
<name>A0AAD5TEV8_9FUNG</name>
<dbReference type="GO" id="GO:0031390">
    <property type="term" value="C:Ctf18 RFC-like complex"/>
    <property type="evidence" value="ECO:0007669"/>
    <property type="project" value="InterPro"/>
</dbReference>
<keyword evidence="2" id="KW-0235">DNA replication</keyword>
<evidence type="ECO:0000313" key="3">
    <source>
        <dbReference type="EMBL" id="KAJ3171919.1"/>
    </source>
</evidence>
<evidence type="ECO:0000256" key="1">
    <source>
        <dbReference type="ARBA" id="ARBA00007017"/>
    </source>
</evidence>
<dbReference type="InterPro" id="IPR019128">
    <property type="entry name" value="Dcc1"/>
</dbReference>
<sequence length="391" mass="43178">MSDIVFSSDLDANADRFFLLELPAEVAALYAATPGSSPKRQPVTSTDPSPLLVIRGLPNDEAVLCTRDATYAIREVQTSNTTLLTRKQAEGYSVDACMSGYMELVPTRPRVDKLRELLEAALYDGPVEEERERSKRLRSNEPQRKTYTHADLEALVQCSTAELANALTSLGAVCISSTYRILSPTYLATSLRLLLASLVAEDLDVRDLDVEDCISAMAGEADEVPETVVRGILDQFWDIKPDGRRAINEGKVARFFGETLLQNAESRKTPLSTFLTTWSSALPPPLSLLTSPPSAALAHIAGLYLLSDTTTPTPSIIYFPKRALPPDAKPRFEALFRMRRRWKRDEMLPYIDDLAPTEKKLDAILLKFARTSKDSPADGGGTVYTSRYAVQ</sequence>
<dbReference type="Proteomes" id="UP001212152">
    <property type="component" value="Unassembled WGS sequence"/>
</dbReference>
<dbReference type="GO" id="GO:0000775">
    <property type="term" value="C:chromosome, centromeric region"/>
    <property type="evidence" value="ECO:0007669"/>
    <property type="project" value="TreeGrafter"/>
</dbReference>
<dbReference type="PANTHER" id="PTHR13395">
    <property type="entry name" value="SISTER CHROMATID COHESION PROTEIN DCC1-RELATED"/>
    <property type="match status" value="1"/>
</dbReference>
<evidence type="ECO:0000256" key="2">
    <source>
        <dbReference type="ARBA" id="ARBA00022705"/>
    </source>
</evidence>
<reference evidence="3" key="1">
    <citation type="submission" date="2020-05" db="EMBL/GenBank/DDBJ databases">
        <title>Phylogenomic resolution of chytrid fungi.</title>
        <authorList>
            <person name="Stajich J.E."/>
            <person name="Amses K."/>
            <person name="Simmons R."/>
            <person name="Seto K."/>
            <person name="Myers J."/>
            <person name="Bonds A."/>
            <person name="Quandt C.A."/>
            <person name="Barry K."/>
            <person name="Liu P."/>
            <person name="Grigoriev I."/>
            <person name="Longcore J.E."/>
            <person name="James T.Y."/>
        </authorList>
    </citation>
    <scope>NUCLEOTIDE SEQUENCE</scope>
    <source>
        <strain evidence="3">JEL0379</strain>
    </source>
</reference>
<protein>
    <submittedName>
        <fullName evidence="3">Sister chromatid cohesion protein DCC1</fullName>
    </submittedName>
</protein>
<comment type="similarity">
    <text evidence="1">Belongs to the DCC1 family.</text>
</comment>
<dbReference type="AlphaFoldDB" id="A0AAD5TEV8"/>
<dbReference type="GO" id="GO:0000785">
    <property type="term" value="C:chromatin"/>
    <property type="evidence" value="ECO:0007669"/>
    <property type="project" value="TreeGrafter"/>
</dbReference>
<proteinExistence type="inferred from homology"/>
<dbReference type="GO" id="GO:0034088">
    <property type="term" value="P:maintenance of mitotic sister chromatid cohesion"/>
    <property type="evidence" value="ECO:0007669"/>
    <property type="project" value="TreeGrafter"/>
</dbReference>